<evidence type="ECO:0000313" key="3">
    <source>
        <dbReference type="EMBL" id="KAF2274885.1"/>
    </source>
</evidence>
<dbReference type="PANTHER" id="PTHR23092">
    <property type="entry name" value="POLY(A) RNA POLYMERASE"/>
    <property type="match status" value="1"/>
</dbReference>
<dbReference type="AlphaFoldDB" id="A0A6A6JF40"/>
<dbReference type="GO" id="GO:0043634">
    <property type="term" value="P:polyadenylation-dependent ncRNA catabolic process"/>
    <property type="evidence" value="ECO:0007669"/>
    <property type="project" value="TreeGrafter"/>
</dbReference>
<evidence type="ECO:0000259" key="2">
    <source>
        <dbReference type="Pfam" id="PF22600"/>
    </source>
</evidence>
<name>A0A6A6JF40_WESOR</name>
<dbReference type="GO" id="GO:0031123">
    <property type="term" value="P:RNA 3'-end processing"/>
    <property type="evidence" value="ECO:0007669"/>
    <property type="project" value="TreeGrafter"/>
</dbReference>
<feature type="domain" description="Poly(A) RNA polymerase mitochondrial-like central palm" evidence="2">
    <location>
        <begin position="156"/>
        <end position="292"/>
    </location>
</feature>
<reference evidence="3" key="1">
    <citation type="journal article" date="2020" name="Stud. Mycol.">
        <title>101 Dothideomycetes genomes: a test case for predicting lifestyles and emergence of pathogens.</title>
        <authorList>
            <person name="Haridas S."/>
            <person name="Albert R."/>
            <person name="Binder M."/>
            <person name="Bloem J."/>
            <person name="Labutti K."/>
            <person name="Salamov A."/>
            <person name="Andreopoulos B."/>
            <person name="Baker S."/>
            <person name="Barry K."/>
            <person name="Bills G."/>
            <person name="Bluhm B."/>
            <person name="Cannon C."/>
            <person name="Castanera R."/>
            <person name="Culley D."/>
            <person name="Daum C."/>
            <person name="Ezra D."/>
            <person name="Gonzalez J."/>
            <person name="Henrissat B."/>
            <person name="Kuo A."/>
            <person name="Liang C."/>
            <person name="Lipzen A."/>
            <person name="Lutzoni F."/>
            <person name="Magnuson J."/>
            <person name="Mondo S."/>
            <person name="Nolan M."/>
            <person name="Ohm R."/>
            <person name="Pangilinan J."/>
            <person name="Park H.-J."/>
            <person name="Ramirez L."/>
            <person name="Alfaro M."/>
            <person name="Sun H."/>
            <person name="Tritt A."/>
            <person name="Yoshinaga Y."/>
            <person name="Zwiers L.-H."/>
            <person name="Turgeon B."/>
            <person name="Goodwin S."/>
            <person name="Spatafora J."/>
            <person name="Crous P."/>
            <person name="Grigoriev I."/>
        </authorList>
    </citation>
    <scope>NUCLEOTIDE SEQUENCE</scope>
    <source>
        <strain evidence="3">CBS 379.55</strain>
    </source>
</reference>
<dbReference type="GO" id="GO:0005730">
    <property type="term" value="C:nucleolus"/>
    <property type="evidence" value="ECO:0007669"/>
    <property type="project" value="TreeGrafter"/>
</dbReference>
<dbReference type="Pfam" id="PF22600">
    <property type="entry name" value="MTPAP-like_central"/>
    <property type="match status" value="1"/>
</dbReference>
<dbReference type="OrthoDB" id="273917at2759"/>
<sequence length="500" mass="56436">MKSASGFRLTCRSHNPFRPSLVLWQHFVLPHASIRFYQRPSSSDTQPVEPGLPSVSNSSDPQSRPNVPNNDASSTPPGSGNEEQRFKIRRTRLDSKPKRELASPIAVALRCLYTFSDYKGVPILPKSRRKIKDMWMPWMTESALWNRPLTGMERVSLEISKFYEWAKPTPNESRARDRVMQQVLSTVQIPTSRIRLELFGSERSGLALPLSDIDFRVLQPDIEGFDLNDNIPSKRRISKRTKRLLDTLKFRFLKDETHFKTPAIHIFSHPLISVSHTATTLDVQLVCCNDTSAQQDAIAKYIRQYPQLPAVYTVVRAMMKARGLAEPAHGGFGAYTTLMMVVAAFRHTQLITSDPGHSLMKFLNFWASFDTLNGLSISPPELFDKEAEPVLSETAKQDLLDGRIKALPPWMLCLRDPVDPTNNLGRKSASIKHFQATCKHLADSLTYNYRLCDRGSRPPGPLLWSVVGPPDPAMLRRRYKLEVFGSKKLEPLGEEAQGGG</sequence>
<feature type="region of interest" description="Disordered" evidence="1">
    <location>
        <begin position="40"/>
        <end position="95"/>
    </location>
</feature>
<dbReference type="GO" id="GO:0003729">
    <property type="term" value="F:mRNA binding"/>
    <property type="evidence" value="ECO:0007669"/>
    <property type="project" value="TreeGrafter"/>
</dbReference>
<dbReference type="Proteomes" id="UP000800097">
    <property type="component" value="Unassembled WGS sequence"/>
</dbReference>
<dbReference type="SUPFAM" id="SSF81631">
    <property type="entry name" value="PAP/OAS1 substrate-binding domain"/>
    <property type="match status" value="1"/>
</dbReference>
<keyword evidence="4" id="KW-1185">Reference proteome</keyword>
<dbReference type="SUPFAM" id="SSF81301">
    <property type="entry name" value="Nucleotidyltransferase"/>
    <property type="match status" value="1"/>
</dbReference>
<dbReference type="EMBL" id="ML986500">
    <property type="protein sequence ID" value="KAF2274885.1"/>
    <property type="molecule type" value="Genomic_DNA"/>
</dbReference>
<evidence type="ECO:0000313" key="4">
    <source>
        <dbReference type="Proteomes" id="UP000800097"/>
    </source>
</evidence>
<accession>A0A6A6JF40</accession>
<dbReference type="PANTHER" id="PTHR23092:SF15">
    <property type="entry name" value="INACTIVE NON-CANONICAL POLY(A) RNA POLYMERASE PROTEIN TRF4-2-RELATED"/>
    <property type="match status" value="1"/>
</dbReference>
<dbReference type="InterPro" id="IPR054708">
    <property type="entry name" value="MTPAP-like_central"/>
</dbReference>
<evidence type="ECO:0000256" key="1">
    <source>
        <dbReference type="SAM" id="MobiDB-lite"/>
    </source>
</evidence>
<dbReference type="GeneID" id="54550234"/>
<dbReference type="InterPro" id="IPR045862">
    <property type="entry name" value="Trf4-like"/>
</dbReference>
<feature type="compositionally biased region" description="Polar residues" evidence="1">
    <location>
        <begin position="54"/>
        <end position="78"/>
    </location>
</feature>
<dbReference type="GO" id="GO:0010605">
    <property type="term" value="P:negative regulation of macromolecule metabolic process"/>
    <property type="evidence" value="ECO:0007669"/>
    <property type="project" value="UniProtKB-ARBA"/>
</dbReference>
<dbReference type="GO" id="GO:0031499">
    <property type="term" value="C:TRAMP complex"/>
    <property type="evidence" value="ECO:0007669"/>
    <property type="project" value="TreeGrafter"/>
</dbReference>
<dbReference type="GO" id="GO:1990817">
    <property type="term" value="F:poly(A) RNA polymerase activity"/>
    <property type="evidence" value="ECO:0007669"/>
    <property type="project" value="InterPro"/>
</dbReference>
<dbReference type="InterPro" id="IPR043519">
    <property type="entry name" value="NT_sf"/>
</dbReference>
<protein>
    <recommendedName>
        <fullName evidence="2">Poly(A) RNA polymerase mitochondrial-like central palm domain-containing protein</fullName>
    </recommendedName>
</protein>
<dbReference type="Gene3D" id="3.30.460.10">
    <property type="entry name" value="Beta Polymerase, domain 2"/>
    <property type="match status" value="1"/>
</dbReference>
<dbReference type="RefSeq" id="XP_033652424.1">
    <property type="nucleotide sequence ID" value="XM_033797059.1"/>
</dbReference>
<organism evidence="3 4">
    <name type="scientific">Westerdykella ornata</name>
    <dbReference type="NCBI Taxonomy" id="318751"/>
    <lineage>
        <taxon>Eukaryota</taxon>
        <taxon>Fungi</taxon>
        <taxon>Dikarya</taxon>
        <taxon>Ascomycota</taxon>
        <taxon>Pezizomycotina</taxon>
        <taxon>Dothideomycetes</taxon>
        <taxon>Pleosporomycetidae</taxon>
        <taxon>Pleosporales</taxon>
        <taxon>Sporormiaceae</taxon>
        <taxon>Westerdykella</taxon>
    </lineage>
</organism>
<feature type="compositionally biased region" description="Basic and acidic residues" evidence="1">
    <location>
        <begin position="82"/>
        <end position="95"/>
    </location>
</feature>
<proteinExistence type="predicted"/>
<dbReference type="Gene3D" id="1.10.1410.10">
    <property type="match status" value="1"/>
</dbReference>
<gene>
    <name evidence="3" type="ORF">EI97DRAFT_421556</name>
</gene>